<keyword evidence="1" id="KW-0812">Transmembrane</keyword>
<accession>A0A4V1CC32</accession>
<dbReference type="AlphaFoldDB" id="A0A4V1CC32"/>
<dbReference type="KEGG" id="fsn:GS03_01579"/>
<dbReference type="OrthoDB" id="1425482at2"/>
<keyword evidence="1" id="KW-0472">Membrane</keyword>
<feature type="transmembrane region" description="Helical" evidence="1">
    <location>
        <begin position="199"/>
        <end position="220"/>
    </location>
</feature>
<dbReference type="RefSeq" id="WP_136151989.1">
    <property type="nucleotide sequence ID" value="NZ_CP038810.1"/>
</dbReference>
<organism evidence="2 3">
    <name type="scientific">Flavobacterium sangjuense</name>
    <dbReference type="NCBI Taxonomy" id="2518177"/>
    <lineage>
        <taxon>Bacteria</taxon>
        <taxon>Pseudomonadati</taxon>
        <taxon>Bacteroidota</taxon>
        <taxon>Flavobacteriia</taxon>
        <taxon>Flavobacteriales</taxon>
        <taxon>Flavobacteriaceae</taxon>
        <taxon>Flavobacterium</taxon>
    </lineage>
</organism>
<proteinExistence type="predicted"/>
<evidence type="ECO:0000313" key="3">
    <source>
        <dbReference type="Proteomes" id="UP000296862"/>
    </source>
</evidence>
<reference evidence="2 3" key="1">
    <citation type="submission" date="2019-04" db="EMBL/GenBank/DDBJ databases">
        <title>Flavobacterium sp. GS03.</title>
        <authorList>
            <person name="Kim H."/>
        </authorList>
    </citation>
    <scope>NUCLEOTIDE SEQUENCE [LARGE SCALE GENOMIC DNA]</scope>
    <source>
        <strain evidence="2 3">GS03</strain>
    </source>
</reference>
<evidence type="ECO:0000313" key="2">
    <source>
        <dbReference type="EMBL" id="QBZ98074.1"/>
    </source>
</evidence>
<evidence type="ECO:0000256" key="1">
    <source>
        <dbReference type="SAM" id="Phobius"/>
    </source>
</evidence>
<name>A0A4V1CC32_9FLAO</name>
<sequence>MIVNSINFQKELLHKRRKFKSEAAIMAEVKAIFEENDIRRKQIIHKLKEQSSTKINRLKFDLLETDKIFHLEQIKTICIDYRLRFLESNIFKNEIPEEAISKIRMMEKLHNTSLDGFKIIASSKAFHLLNYDDPLLFVPIGNDYYYLIHQWGTEINPLRKLMVLPIKNLGTFTITSIVLSIVVALLVPENNLSKSVPLASFIIFLFAFKSIFAVFAYYFFMMGKNFNEEIWQRKYYNN</sequence>
<dbReference type="Proteomes" id="UP000296862">
    <property type="component" value="Chromosome"/>
</dbReference>
<keyword evidence="1" id="KW-1133">Transmembrane helix</keyword>
<gene>
    <name evidence="2" type="ORF">GS03_01579</name>
</gene>
<keyword evidence="3" id="KW-1185">Reference proteome</keyword>
<protein>
    <submittedName>
        <fullName evidence="2">Uncharacterized protein</fullName>
    </submittedName>
</protein>
<dbReference type="EMBL" id="CP038810">
    <property type="protein sequence ID" value="QBZ98074.1"/>
    <property type="molecule type" value="Genomic_DNA"/>
</dbReference>
<feature type="transmembrane region" description="Helical" evidence="1">
    <location>
        <begin position="169"/>
        <end position="187"/>
    </location>
</feature>